<gene>
    <name evidence="2" type="ORF">WN944_019061</name>
</gene>
<dbReference type="AlphaFoldDB" id="A0AAP0LV88"/>
<evidence type="ECO:0000256" key="1">
    <source>
        <dbReference type="SAM" id="MobiDB-lite"/>
    </source>
</evidence>
<organism evidence="2 3">
    <name type="scientific">Citrus x changshan-huyou</name>
    <dbReference type="NCBI Taxonomy" id="2935761"/>
    <lineage>
        <taxon>Eukaryota</taxon>
        <taxon>Viridiplantae</taxon>
        <taxon>Streptophyta</taxon>
        <taxon>Embryophyta</taxon>
        <taxon>Tracheophyta</taxon>
        <taxon>Spermatophyta</taxon>
        <taxon>Magnoliopsida</taxon>
        <taxon>eudicotyledons</taxon>
        <taxon>Gunneridae</taxon>
        <taxon>Pentapetalae</taxon>
        <taxon>rosids</taxon>
        <taxon>malvids</taxon>
        <taxon>Sapindales</taxon>
        <taxon>Rutaceae</taxon>
        <taxon>Aurantioideae</taxon>
        <taxon>Citrus</taxon>
    </lineage>
</organism>
<evidence type="ECO:0000313" key="2">
    <source>
        <dbReference type="EMBL" id="KAK9187663.1"/>
    </source>
</evidence>
<feature type="region of interest" description="Disordered" evidence="1">
    <location>
        <begin position="49"/>
        <end position="88"/>
    </location>
</feature>
<reference evidence="2 3" key="1">
    <citation type="submission" date="2024-05" db="EMBL/GenBank/DDBJ databases">
        <title>Haplotype-resolved chromosome-level genome assembly of Huyou (Citrus changshanensis).</title>
        <authorList>
            <person name="Miao C."/>
            <person name="Chen W."/>
            <person name="Wu Y."/>
            <person name="Wang L."/>
            <person name="Zhao S."/>
            <person name="Grierson D."/>
            <person name="Xu C."/>
            <person name="Chen K."/>
        </authorList>
    </citation>
    <scope>NUCLEOTIDE SEQUENCE [LARGE SCALE GENOMIC DNA]</scope>
    <source>
        <strain evidence="2">01-14</strain>
        <tissue evidence="2">Leaf</tissue>
    </source>
</reference>
<dbReference type="Proteomes" id="UP001428341">
    <property type="component" value="Unassembled WGS sequence"/>
</dbReference>
<feature type="compositionally biased region" description="Basic residues" evidence="1">
    <location>
        <begin position="66"/>
        <end position="77"/>
    </location>
</feature>
<name>A0AAP0LV88_9ROSI</name>
<accession>A0AAP0LV88</accession>
<keyword evidence="3" id="KW-1185">Reference proteome</keyword>
<evidence type="ECO:0000313" key="3">
    <source>
        <dbReference type="Proteomes" id="UP001428341"/>
    </source>
</evidence>
<comment type="caution">
    <text evidence="2">The sequence shown here is derived from an EMBL/GenBank/DDBJ whole genome shotgun (WGS) entry which is preliminary data.</text>
</comment>
<dbReference type="EMBL" id="JBCGBO010000007">
    <property type="protein sequence ID" value="KAK9187663.1"/>
    <property type="molecule type" value="Genomic_DNA"/>
</dbReference>
<protein>
    <submittedName>
        <fullName evidence="2">Uncharacterized protein</fullName>
    </submittedName>
</protein>
<proteinExistence type="predicted"/>
<sequence length="146" mass="16144">MGKKSIRVKECNVAGGSGGDTLYYESVLYVLINDDDGCPSSSVSYRLFQTNPARRSKSTGKQPIKPTRRKTRAKNPKTKLPSPVNIHRSPCASPFESCKPHSLGGRRATLDDLNKIRVKYNIPSCVQLRVLCKGERSDHPKSDDIA</sequence>